<dbReference type="Proteomes" id="UP001064048">
    <property type="component" value="Chromosome Z"/>
</dbReference>
<keyword evidence="2" id="KW-1185">Reference proteome</keyword>
<gene>
    <name evidence="1" type="ORF">MSG28_000279</name>
</gene>
<proteinExistence type="predicted"/>
<comment type="caution">
    <text evidence="1">The sequence shown here is derived from an EMBL/GenBank/DDBJ whole genome shotgun (WGS) entry which is preliminary data.</text>
</comment>
<name>A0ACC0K026_CHOFU</name>
<organism evidence="1 2">
    <name type="scientific">Choristoneura fumiferana</name>
    <name type="common">Spruce budworm moth</name>
    <name type="synonym">Archips fumiferana</name>
    <dbReference type="NCBI Taxonomy" id="7141"/>
    <lineage>
        <taxon>Eukaryota</taxon>
        <taxon>Metazoa</taxon>
        <taxon>Ecdysozoa</taxon>
        <taxon>Arthropoda</taxon>
        <taxon>Hexapoda</taxon>
        <taxon>Insecta</taxon>
        <taxon>Pterygota</taxon>
        <taxon>Neoptera</taxon>
        <taxon>Endopterygota</taxon>
        <taxon>Lepidoptera</taxon>
        <taxon>Glossata</taxon>
        <taxon>Ditrysia</taxon>
        <taxon>Tortricoidea</taxon>
        <taxon>Tortricidae</taxon>
        <taxon>Tortricinae</taxon>
        <taxon>Choristoneura</taxon>
    </lineage>
</organism>
<dbReference type="EMBL" id="CM046131">
    <property type="protein sequence ID" value="KAI8429718.1"/>
    <property type="molecule type" value="Genomic_DNA"/>
</dbReference>
<evidence type="ECO:0000313" key="2">
    <source>
        <dbReference type="Proteomes" id="UP001064048"/>
    </source>
</evidence>
<reference evidence="1 2" key="1">
    <citation type="journal article" date="2022" name="Genome Biol. Evol.">
        <title>The Spruce Budworm Genome: Reconstructing the Evolutionary History of Antifreeze Proteins.</title>
        <authorList>
            <person name="Beliveau C."/>
            <person name="Gagne P."/>
            <person name="Picq S."/>
            <person name="Vernygora O."/>
            <person name="Keeling C.I."/>
            <person name="Pinkney K."/>
            <person name="Doucet D."/>
            <person name="Wen F."/>
            <person name="Johnston J.S."/>
            <person name="Maaroufi H."/>
            <person name="Boyle B."/>
            <person name="Laroche J."/>
            <person name="Dewar K."/>
            <person name="Juretic N."/>
            <person name="Blackburn G."/>
            <person name="Nisole A."/>
            <person name="Brunet B."/>
            <person name="Brandao M."/>
            <person name="Lumley L."/>
            <person name="Duan J."/>
            <person name="Quan G."/>
            <person name="Lucarotti C.J."/>
            <person name="Roe A.D."/>
            <person name="Sperling F.A.H."/>
            <person name="Levesque R.C."/>
            <person name="Cusson M."/>
        </authorList>
    </citation>
    <scope>NUCLEOTIDE SEQUENCE [LARGE SCALE GENOMIC DNA]</scope>
    <source>
        <strain evidence="1">Glfc:IPQL:Cfum</strain>
    </source>
</reference>
<evidence type="ECO:0000313" key="1">
    <source>
        <dbReference type="EMBL" id="KAI8429718.1"/>
    </source>
</evidence>
<sequence>MASRVWWLATALIASACHTALGKCDIWSVCPPCDEFIEAGKINNNVTDLYLGDCNITTTNLDNLKYYPKLKSLHLYGNKISQIKAGTFDSLTNLYYLFLKQNAIVGRDLPAHLFRNWHSSKQLYINFDDNNMIDTPDDLFQGLDLFGLALNNCSLREFPSFVKRQVFQDMQYLQLEHNLISKLDDPDTFASNINLETLFISNNIIDFLHADLLKPLAKIEDIYMKNNRIRIIPDGFFHDKASLSTVTLANNLIEHLPANTFLGTRLGYLSVTGNRLRHLPANFLSELQTNGVSLKVFYFDQNPWQFSCVNKLLSEVKNQNIIYNTGVDHEYRHHLFEYDLFKCE</sequence>
<accession>A0ACC0K026</accession>
<protein>
    <submittedName>
        <fullName evidence="1">Uncharacterized protein</fullName>
    </submittedName>
</protein>